<accession>A0A833RCL4</accession>
<gene>
    <name evidence="9" type="ORF">FCM35_KLT01327</name>
</gene>
<dbReference type="GO" id="GO:0046872">
    <property type="term" value="F:metal ion binding"/>
    <property type="evidence" value="ECO:0007669"/>
    <property type="project" value="UniProtKB-KW"/>
</dbReference>
<evidence type="ECO:0000313" key="10">
    <source>
        <dbReference type="Proteomes" id="UP000623129"/>
    </source>
</evidence>
<evidence type="ECO:0000256" key="1">
    <source>
        <dbReference type="ARBA" id="ARBA00001947"/>
    </source>
</evidence>
<keyword evidence="3" id="KW-0637">Prenyltransferase</keyword>
<comment type="similarity">
    <text evidence="2">Belongs to the protein prenyltransferase subunit beta family.</text>
</comment>
<dbReference type="Pfam" id="PF00432">
    <property type="entry name" value="Prenyltrans"/>
    <property type="match status" value="1"/>
</dbReference>
<dbReference type="InterPro" id="IPR008930">
    <property type="entry name" value="Terpenoid_cyclase/PrenylTrfase"/>
</dbReference>
<name>A0A833RCL4_9POAL</name>
<dbReference type="SUPFAM" id="SSF48239">
    <property type="entry name" value="Terpenoid cyclases/Protein prenyltransferases"/>
    <property type="match status" value="1"/>
</dbReference>
<reference evidence="9" key="1">
    <citation type="submission" date="2020-01" db="EMBL/GenBank/DDBJ databases">
        <title>Genome sequence of Kobresia littledalei, the first chromosome-level genome in the family Cyperaceae.</title>
        <authorList>
            <person name="Qu G."/>
        </authorList>
    </citation>
    <scope>NUCLEOTIDE SEQUENCE</scope>
    <source>
        <strain evidence="9">C.B.Clarke</strain>
        <tissue evidence="9">Leaf</tissue>
    </source>
</reference>
<dbReference type="AlphaFoldDB" id="A0A833RCL4"/>
<evidence type="ECO:0000313" key="9">
    <source>
        <dbReference type="EMBL" id="KAF3333636.1"/>
    </source>
</evidence>
<comment type="caution">
    <text evidence="9">The sequence shown here is derived from an EMBL/GenBank/DDBJ whole genome shotgun (WGS) entry which is preliminary data.</text>
</comment>
<dbReference type="EMBL" id="SWLB01000010">
    <property type="protein sequence ID" value="KAF3333636.1"/>
    <property type="molecule type" value="Genomic_DNA"/>
</dbReference>
<keyword evidence="5" id="KW-0479">Metal-binding</keyword>
<sequence length="348" mass="38672">MDGPQPVEYGEFARERHEAFAEMMLHELPKEYASQEINHLTLAYFAISSLSFLRSLDRVDKDQVARWVLSFRAKPREMSNVADGTFFGFCGSRSSQFSEDTCQSVSNLASTYSALAILKVVGYDSENFDSRSILESMKNLQMPDGSFMPVDSGAETDLRFVYCAAAISSMLNDWSGMDREKAKDYIIKCQSYDGGFGLTPGSESHGGGTYCAVAALFLMGFIQTDYNNGVLLPRCTIIDISSLVEWCLQRQGADGGFQGRANKPSDTCYAFWVGGALKMLGLYHLINKLALRDFLLSCQSPYGGFTKFQYEAIPDLYHSYYGFAALSLLEEELDPLCVELGLATFNQL</sequence>
<dbReference type="InterPro" id="IPR001330">
    <property type="entry name" value="Prenyltrans"/>
</dbReference>
<keyword evidence="6" id="KW-0677">Repeat</keyword>
<dbReference type="InterPro" id="IPR045089">
    <property type="entry name" value="PGGT1B-like"/>
</dbReference>
<dbReference type="PANTHER" id="PTHR11774">
    <property type="entry name" value="GERANYLGERANYL TRANSFERASE TYPE BETA SUBUNIT"/>
    <property type="match status" value="1"/>
</dbReference>
<keyword evidence="7" id="KW-0862">Zinc</keyword>
<dbReference type="GO" id="GO:0005953">
    <property type="term" value="C:CAAX-protein geranylgeranyltransferase complex"/>
    <property type="evidence" value="ECO:0007669"/>
    <property type="project" value="TreeGrafter"/>
</dbReference>
<protein>
    <submittedName>
        <fullName evidence="9">Geranylgeranyl transferase type-1 subunit beta isoform X1</fullName>
    </submittedName>
</protein>
<evidence type="ECO:0000259" key="8">
    <source>
        <dbReference type="Pfam" id="PF00432"/>
    </source>
</evidence>
<evidence type="ECO:0000256" key="4">
    <source>
        <dbReference type="ARBA" id="ARBA00022679"/>
    </source>
</evidence>
<dbReference type="GO" id="GO:0004662">
    <property type="term" value="F:CAAX-protein geranylgeranyltransferase activity"/>
    <property type="evidence" value="ECO:0007669"/>
    <property type="project" value="TreeGrafter"/>
</dbReference>
<keyword evidence="10" id="KW-1185">Reference proteome</keyword>
<dbReference type="PANTHER" id="PTHR11774:SF4">
    <property type="entry name" value="GERANYLGERANYL TRANSFERASE TYPE-1 SUBUNIT BETA"/>
    <property type="match status" value="1"/>
</dbReference>
<evidence type="ECO:0000256" key="5">
    <source>
        <dbReference type="ARBA" id="ARBA00022723"/>
    </source>
</evidence>
<dbReference type="Gene3D" id="1.50.10.20">
    <property type="match status" value="1"/>
</dbReference>
<evidence type="ECO:0000256" key="3">
    <source>
        <dbReference type="ARBA" id="ARBA00022602"/>
    </source>
</evidence>
<evidence type="ECO:0000256" key="7">
    <source>
        <dbReference type="ARBA" id="ARBA00022833"/>
    </source>
</evidence>
<feature type="domain" description="Prenyltransferase alpha-alpha toroid" evidence="8">
    <location>
        <begin position="12"/>
        <end position="332"/>
    </location>
</feature>
<organism evidence="9 10">
    <name type="scientific">Carex littledalei</name>
    <dbReference type="NCBI Taxonomy" id="544730"/>
    <lineage>
        <taxon>Eukaryota</taxon>
        <taxon>Viridiplantae</taxon>
        <taxon>Streptophyta</taxon>
        <taxon>Embryophyta</taxon>
        <taxon>Tracheophyta</taxon>
        <taxon>Spermatophyta</taxon>
        <taxon>Magnoliopsida</taxon>
        <taxon>Liliopsida</taxon>
        <taxon>Poales</taxon>
        <taxon>Cyperaceae</taxon>
        <taxon>Cyperoideae</taxon>
        <taxon>Cariceae</taxon>
        <taxon>Carex</taxon>
        <taxon>Carex subgen. Euthyceras</taxon>
    </lineage>
</organism>
<evidence type="ECO:0000256" key="6">
    <source>
        <dbReference type="ARBA" id="ARBA00022737"/>
    </source>
</evidence>
<dbReference type="Proteomes" id="UP000623129">
    <property type="component" value="Unassembled WGS sequence"/>
</dbReference>
<keyword evidence="4 9" id="KW-0808">Transferase</keyword>
<dbReference type="OrthoDB" id="24893at2759"/>
<proteinExistence type="inferred from homology"/>
<comment type="cofactor">
    <cofactor evidence="1">
        <name>Zn(2+)</name>
        <dbReference type="ChEBI" id="CHEBI:29105"/>
    </cofactor>
</comment>
<evidence type="ECO:0000256" key="2">
    <source>
        <dbReference type="ARBA" id="ARBA00010497"/>
    </source>
</evidence>